<dbReference type="GO" id="GO:0016740">
    <property type="term" value="F:transferase activity"/>
    <property type="evidence" value="ECO:0007669"/>
    <property type="project" value="UniProtKB-KW"/>
</dbReference>
<dbReference type="KEGG" id="aoc:Aocu_04630"/>
<proteinExistence type="predicted"/>
<dbReference type="Pfam" id="PF13692">
    <property type="entry name" value="Glyco_trans_1_4"/>
    <property type="match status" value="1"/>
</dbReference>
<dbReference type="AlphaFoldDB" id="A0A061AG38"/>
<dbReference type="Proteomes" id="UP000032434">
    <property type="component" value="Chromosome 1"/>
</dbReference>
<dbReference type="Gene3D" id="3.40.50.2000">
    <property type="entry name" value="Glycogen Phosphorylase B"/>
    <property type="match status" value="2"/>
</dbReference>
<evidence type="ECO:0000313" key="2">
    <source>
        <dbReference type="Proteomes" id="UP000032434"/>
    </source>
</evidence>
<keyword evidence="1" id="KW-0808">Transferase</keyword>
<dbReference type="CDD" id="cd03801">
    <property type="entry name" value="GT4_PimA-like"/>
    <property type="match status" value="1"/>
</dbReference>
<dbReference type="SUPFAM" id="SSF53756">
    <property type="entry name" value="UDP-Glycosyltransferase/glycogen phosphorylase"/>
    <property type="match status" value="1"/>
</dbReference>
<dbReference type="STRING" id="35623.Aocu_04630"/>
<reference evidence="2" key="1">
    <citation type="submission" date="2014-05" db="EMBL/GenBank/DDBJ databases">
        <authorList>
            <person name="Kube M."/>
        </authorList>
    </citation>
    <scope>NUCLEOTIDE SEQUENCE [LARGE SCALE GENOMIC DNA]</scope>
</reference>
<sequence>MSKKVLYISTRIFWPTNSGKKITAYFNAMGMHKIYNYDVYVYAFKEVDQTYDEATKPEFIKDVLEAKKIGKLTKLKNLIFKTIFGKYSIQSALFYSKKNANSMKAYIDKIQPDIVILDMIRLSRYHHILKDYKGIKVINLDDLLSLRYERQYQEVNQDMQIGGQYTKQTKGFLKKLISFNFLKRLTLKFEASRVKHEEGLTTKHFDHAYFISEKESLIYNVNYHTQKGVSITMGVDTTYFGENLNIPKVKNRLVFLGNYHYSANVESLKMIVDKVFPFVESKVELLAVGPVSDEVKKKFIFNPNVIFTGEVKDLRTEVLTGEIFLVPIAYGTGIKTKVVEGLAMGMPIITNSLGIEGLMVENFKEVMVADNPETIALYIDKLLNDEPLRETLGQNAKAYALKNHTWELIWKDLEKIGFKKDE</sequence>
<dbReference type="HOGENOM" id="CLU_028014_3_1_14"/>
<dbReference type="RefSeq" id="WP_045749073.1">
    <property type="nucleotide sequence ID" value="NZ_FUZK01000003.1"/>
</dbReference>
<dbReference type="EMBL" id="LK028559">
    <property type="protein sequence ID" value="CDR30536.1"/>
    <property type="molecule type" value="Genomic_DNA"/>
</dbReference>
<accession>A0A061AG38</accession>
<keyword evidence="2" id="KW-1185">Reference proteome</keyword>
<dbReference type="InParanoid" id="A0A061AG38"/>
<dbReference type="OrthoDB" id="1059846at2"/>
<gene>
    <name evidence="1" type="ORF">Aocu_04630</name>
</gene>
<dbReference type="PANTHER" id="PTHR12526">
    <property type="entry name" value="GLYCOSYLTRANSFERASE"/>
    <property type="match status" value="1"/>
</dbReference>
<dbReference type="PATRIC" id="fig|35623.3.peg.464"/>
<organism evidence="1 2">
    <name type="scientific">Acholeplasma oculi</name>
    <dbReference type="NCBI Taxonomy" id="35623"/>
    <lineage>
        <taxon>Bacteria</taxon>
        <taxon>Bacillati</taxon>
        <taxon>Mycoplasmatota</taxon>
        <taxon>Mollicutes</taxon>
        <taxon>Acholeplasmatales</taxon>
        <taxon>Acholeplasmataceae</taxon>
        <taxon>Acholeplasma</taxon>
    </lineage>
</organism>
<protein>
    <submittedName>
        <fullName evidence="1">UDP-Glycosyltransferase/glycogen phosphorylase family protein</fullName>
    </submittedName>
</protein>
<name>A0A061AG38_9MOLU</name>
<evidence type="ECO:0000313" key="1">
    <source>
        <dbReference type="EMBL" id="CDR30536.1"/>
    </source>
</evidence>